<gene>
    <name evidence="2" type="ORF">B0H16DRAFT_1727283</name>
</gene>
<dbReference type="Proteomes" id="UP001215598">
    <property type="component" value="Unassembled WGS sequence"/>
</dbReference>
<evidence type="ECO:0000313" key="3">
    <source>
        <dbReference type="Proteomes" id="UP001215598"/>
    </source>
</evidence>
<dbReference type="EMBL" id="JARKIB010000087">
    <property type="protein sequence ID" value="KAJ7744343.1"/>
    <property type="molecule type" value="Genomic_DNA"/>
</dbReference>
<evidence type="ECO:0000313" key="2">
    <source>
        <dbReference type="EMBL" id="KAJ7744343.1"/>
    </source>
</evidence>
<sequence>MGLFPDSQRACSWLRAAAFCGSSSQAAFLSAGSLARPPSHSPSSCNPPLARPIPCAPLALVVLLPLRVFCLCCRPEALKRRHRSAKRERSTTTNGLIFHASAFVPHDGDGGQWRRPQLEHRVSFIPSSRASSPTSFISDAMSRPPSVMSDQDFMDTAQRLQLLTSAHSNYSAKPDMEDSAYLESGEFDFLTSYLANTSATASGLGDSNVDNSSPNFDDQLHNAGPTYNLPHSAPLAASSPPIPPTPVEVEAMEKRVTRKRKSEVDVNDIIPGGRSSRLRTKNPKLD</sequence>
<feature type="compositionally biased region" description="Basic residues" evidence="1">
    <location>
        <begin position="276"/>
        <end position="286"/>
    </location>
</feature>
<organism evidence="2 3">
    <name type="scientific">Mycena metata</name>
    <dbReference type="NCBI Taxonomy" id="1033252"/>
    <lineage>
        <taxon>Eukaryota</taxon>
        <taxon>Fungi</taxon>
        <taxon>Dikarya</taxon>
        <taxon>Basidiomycota</taxon>
        <taxon>Agaricomycotina</taxon>
        <taxon>Agaricomycetes</taxon>
        <taxon>Agaricomycetidae</taxon>
        <taxon>Agaricales</taxon>
        <taxon>Marasmiineae</taxon>
        <taxon>Mycenaceae</taxon>
        <taxon>Mycena</taxon>
    </lineage>
</organism>
<comment type="caution">
    <text evidence="2">The sequence shown here is derived from an EMBL/GenBank/DDBJ whole genome shotgun (WGS) entry which is preliminary data.</text>
</comment>
<keyword evidence="3" id="KW-1185">Reference proteome</keyword>
<feature type="region of interest" description="Disordered" evidence="1">
    <location>
        <begin position="200"/>
        <end position="286"/>
    </location>
</feature>
<dbReference type="AlphaFoldDB" id="A0AAD7IKL5"/>
<feature type="compositionally biased region" description="Low complexity" evidence="1">
    <location>
        <begin position="230"/>
        <end position="239"/>
    </location>
</feature>
<name>A0AAD7IKL5_9AGAR</name>
<reference evidence="2" key="1">
    <citation type="submission" date="2023-03" db="EMBL/GenBank/DDBJ databases">
        <title>Massive genome expansion in bonnet fungi (Mycena s.s.) driven by repeated elements and novel gene families across ecological guilds.</title>
        <authorList>
            <consortium name="Lawrence Berkeley National Laboratory"/>
            <person name="Harder C.B."/>
            <person name="Miyauchi S."/>
            <person name="Viragh M."/>
            <person name="Kuo A."/>
            <person name="Thoen E."/>
            <person name="Andreopoulos B."/>
            <person name="Lu D."/>
            <person name="Skrede I."/>
            <person name="Drula E."/>
            <person name="Henrissat B."/>
            <person name="Morin E."/>
            <person name="Kohler A."/>
            <person name="Barry K."/>
            <person name="LaButti K."/>
            <person name="Morin E."/>
            <person name="Salamov A."/>
            <person name="Lipzen A."/>
            <person name="Mereny Z."/>
            <person name="Hegedus B."/>
            <person name="Baldrian P."/>
            <person name="Stursova M."/>
            <person name="Weitz H."/>
            <person name="Taylor A."/>
            <person name="Grigoriev I.V."/>
            <person name="Nagy L.G."/>
            <person name="Martin F."/>
            <person name="Kauserud H."/>
        </authorList>
    </citation>
    <scope>NUCLEOTIDE SEQUENCE</scope>
    <source>
        <strain evidence="2">CBHHK182m</strain>
    </source>
</reference>
<proteinExistence type="predicted"/>
<protein>
    <submittedName>
        <fullName evidence="2">Uncharacterized protein</fullName>
    </submittedName>
</protein>
<accession>A0AAD7IKL5</accession>
<evidence type="ECO:0000256" key="1">
    <source>
        <dbReference type="SAM" id="MobiDB-lite"/>
    </source>
</evidence>